<feature type="transmembrane region" description="Helical" evidence="1">
    <location>
        <begin position="39"/>
        <end position="61"/>
    </location>
</feature>
<keyword evidence="1" id="KW-1133">Transmembrane helix</keyword>
<feature type="transmembrane region" description="Helical" evidence="1">
    <location>
        <begin position="67"/>
        <end position="85"/>
    </location>
</feature>
<feature type="transmembrane region" description="Helical" evidence="1">
    <location>
        <begin position="378"/>
        <end position="403"/>
    </location>
</feature>
<keyword evidence="1" id="KW-0472">Membrane</keyword>
<organism evidence="2 3">
    <name type="scientific">Rhizobium leguminosarum bv. trifolii WSM2297</name>
    <dbReference type="NCBI Taxonomy" id="754762"/>
    <lineage>
        <taxon>Bacteria</taxon>
        <taxon>Pseudomonadati</taxon>
        <taxon>Pseudomonadota</taxon>
        <taxon>Alphaproteobacteria</taxon>
        <taxon>Hyphomicrobiales</taxon>
        <taxon>Rhizobiaceae</taxon>
        <taxon>Rhizobium/Agrobacterium group</taxon>
        <taxon>Rhizobium</taxon>
    </lineage>
</organism>
<proteinExistence type="predicted"/>
<dbReference type="Proteomes" id="UP000005732">
    <property type="component" value="Unassembled WGS sequence"/>
</dbReference>
<feature type="transmembrane region" description="Helical" evidence="1">
    <location>
        <begin position="337"/>
        <end position="357"/>
    </location>
</feature>
<dbReference type="AlphaFoldDB" id="J0WAE3"/>
<dbReference type="RefSeq" id="WP_003584436.1">
    <property type="nucleotide sequence ID" value="NZ_JH719395.1"/>
</dbReference>
<keyword evidence="1" id="KW-0812">Transmembrane</keyword>
<feature type="transmembrane region" description="Helical" evidence="1">
    <location>
        <begin position="207"/>
        <end position="233"/>
    </location>
</feature>
<feature type="transmembrane region" description="Helical" evidence="1">
    <location>
        <begin position="245"/>
        <end position="271"/>
    </location>
</feature>
<dbReference type="HOGENOM" id="CLU_651915_0_0_5"/>
<name>J0WAE3_RHILT</name>
<reference evidence="2 3" key="1">
    <citation type="submission" date="2012-02" db="EMBL/GenBank/DDBJ databases">
        <title>Improved High-Quality Draft Sequence of Rhizobium leguminosarum bv. trifolii WSM2297.</title>
        <authorList>
            <consortium name="US DOE Joint Genome Institute"/>
            <person name="Lucas S."/>
            <person name="Han J."/>
            <person name="Lapidus A."/>
            <person name="Cheng J.-F."/>
            <person name="Goodwin L."/>
            <person name="Pitluck S."/>
            <person name="Peters L."/>
            <person name="Ovchinnikova G."/>
            <person name="Zhang X."/>
            <person name="Detter J.C."/>
            <person name="Han C."/>
            <person name="Tapia R."/>
            <person name="Land M."/>
            <person name="Hauser L."/>
            <person name="Kyrpides N."/>
            <person name="Ivanova N."/>
            <person name="Pagani I."/>
            <person name="Brau L."/>
            <person name="Yates R."/>
            <person name="O'Hara G."/>
            <person name="Rui T."/>
            <person name="Howieson J."/>
            <person name="Reeve W."/>
            <person name="Woyke T."/>
        </authorList>
    </citation>
    <scope>NUCLEOTIDE SEQUENCE [LARGE SCALE GENOMIC DNA]</scope>
    <source>
        <strain evidence="2 3">WSM2297</strain>
    </source>
</reference>
<feature type="transmembrane region" description="Helical" evidence="1">
    <location>
        <begin position="92"/>
        <end position="109"/>
    </location>
</feature>
<evidence type="ECO:0000313" key="2">
    <source>
        <dbReference type="EMBL" id="EJC82701.1"/>
    </source>
</evidence>
<evidence type="ECO:0000256" key="1">
    <source>
        <dbReference type="SAM" id="Phobius"/>
    </source>
</evidence>
<gene>
    <name evidence="2" type="ORF">Rleg4DRAFT_4427</name>
</gene>
<feature type="transmembrane region" description="Helical" evidence="1">
    <location>
        <begin position="14"/>
        <end position="32"/>
    </location>
</feature>
<evidence type="ECO:0000313" key="3">
    <source>
        <dbReference type="Proteomes" id="UP000005732"/>
    </source>
</evidence>
<feature type="transmembrane region" description="Helical" evidence="1">
    <location>
        <begin position="174"/>
        <end position="195"/>
    </location>
</feature>
<protein>
    <submittedName>
        <fullName evidence="2">Uncharacterized protein</fullName>
    </submittedName>
</protein>
<accession>J0WAE3</accession>
<sequence>MTYLEARARTGFDLARLFVPVFIITAIAANVLTAQTRDWLMLAGRGCHLASIGFAVSLALAASRGNLVFIAALIISFVAGALLGARELYVDLLCILFLFAGALVSRYDLKRTTCTLQLLTLASGVLMFLQVVGVGEWTQYLNTAGGSEIPLTPFPTFLVPAQDLMAQHVQGRPVGLFHSNPFACLIVLVTLALTLSSDEERSVWLDISLGAVAVLTLAKAVYLGVALIVLLTVYRGSERQRSSALRFAFMFVGLVIAYIALFPGLTSIFMFNPQTFVVSVMTRIIDIGVTLAPQHKAELMAFLEWIESIVGSAELTSHLIPQLIDIYSQERLSIFTLIYQVRTGFVIFLGVLFLITCTSRSTRHGLIWTKNSFALQDLALLVALFSISLAANFAGAQLFWFFVGLAIPSSITDAIVDDLKT</sequence>
<dbReference type="EMBL" id="JH719395">
    <property type="protein sequence ID" value="EJC82701.1"/>
    <property type="molecule type" value="Genomic_DNA"/>
</dbReference>